<dbReference type="Gene3D" id="1.10.1710.10">
    <property type="entry name" value="ProQ/FinO domain"/>
    <property type="match status" value="1"/>
</dbReference>
<dbReference type="InterPro" id="IPR016103">
    <property type="entry name" value="ProQ/FinO"/>
</dbReference>
<gene>
    <name evidence="3" type="ORF">EB241_16565</name>
</gene>
<dbReference type="Proteomes" id="UP000279457">
    <property type="component" value="Unassembled WGS sequence"/>
</dbReference>
<evidence type="ECO:0000259" key="2">
    <source>
        <dbReference type="Pfam" id="PF04352"/>
    </source>
</evidence>
<evidence type="ECO:0000313" key="4">
    <source>
        <dbReference type="Proteomes" id="UP000279457"/>
    </source>
</evidence>
<keyword evidence="1" id="KW-0694">RNA-binding</keyword>
<dbReference type="OrthoDB" id="6631796at2"/>
<comment type="caution">
    <text evidence="3">The sequence shown here is derived from an EMBL/GenBank/DDBJ whole genome shotgun (WGS) entry which is preliminary data.</text>
</comment>
<dbReference type="InterPro" id="IPR036442">
    <property type="entry name" value="ProQ/FinO_sf"/>
</dbReference>
<dbReference type="RefSeq" id="WP_124234133.1">
    <property type="nucleotide sequence ID" value="NZ_RHHM01000013.1"/>
</dbReference>
<organism evidence="3 4">
    <name type="scientific">Erwinia psidii</name>
    <dbReference type="NCBI Taxonomy" id="69224"/>
    <lineage>
        <taxon>Bacteria</taxon>
        <taxon>Pseudomonadati</taxon>
        <taxon>Pseudomonadota</taxon>
        <taxon>Gammaproteobacteria</taxon>
        <taxon>Enterobacterales</taxon>
        <taxon>Erwiniaceae</taxon>
        <taxon>Erwinia</taxon>
    </lineage>
</organism>
<dbReference type="Pfam" id="PF04352">
    <property type="entry name" value="ProQ"/>
    <property type="match status" value="1"/>
</dbReference>
<evidence type="ECO:0000313" key="3">
    <source>
        <dbReference type="EMBL" id="RQM37274.1"/>
    </source>
</evidence>
<dbReference type="SUPFAM" id="SSF48657">
    <property type="entry name" value="FinO-like"/>
    <property type="match status" value="1"/>
</dbReference>
<dbReference type="EMBL" id="RHHM01000013">
    <property type="protein sequence ID" value="RQM37274.1"/>
    <property type="molecule type" value="Genomic_DNA"/>
</dbReference>
<sequence>MGRYASNIRYIRALAAGGARYSLCGKPEGEVTAEQRQRAAEALKVMNAG</sequence>
<dbReference type="GO" id="GO:0003723">
    <property type="term" value="F:RNA binding"/>
    <property type="evidence" value="ECO:0007669"/>
    <property type="project" value="UniProtKB-KW"/>
</dbReference>
<keyword evidence="4" id="KW-1185">Reference proteome</keyword>
<evidence type="ECO:0000256" key="1">
    <source>
        <dbReference type="ARBA" id="ARBA00022884"/>
    </source>
</evidence>
<dbReference type="AlphaFoldDB" id="A0A3N6RW71"/>
<proteinExistence type="predicted"/>
<accession>A0A3N6RW71</accession>
<feature type="domain" description="ProQ/FinO" evidence="2">
    <location>
        <begin position="2"/>
        <end position="46"/>
    </location>
</feature>
<reference evidence="3 4" key="1">
    <citation type="submission" date="2018-10" db="EMBL/GenBank/DDBJ databases">
        <title>Draft genome sequence for the type isolate of Erwinia psidii, agent causal of bacterial blight in guava (Psidium guajava) and wilt and die-back of Eucalyptus spp.</title>
        <authorList>
            <person name="Hermenegildo P.S."/>
            <person name="Santos S.A."/>
            <person name="Guimaraes L.M.S."/>
            <person name="Vidigal P.M.P."/>
            <person name="Pereira I.C."/>
            <person name="Badel J.L."/>
            <person name="Alfenas-Zerbini P."/>
            <person name="Ferreira M.A.S.V."/>
            <person name="Alfenas A.C."/>
        </authorList>
    </citation>
    <scope>NUCLEOTIDE SEQUENCE [LARGE SCALE GENOMIC DNA]</scope>
    <source>
        <strain evidence="3 4">IBSBF 435</strain>
    </source>
</reference>
<protein>
    <recommendedName>
        <fullName evidence="2">ProQ/FinO domain-containing protein</fullName>
    </recommendedName>
</protein>
<name>A0A3N6RW71_9GAMM</name>